<comment type="caution">
    <text evidence="1">The sequence shown here is derived from an EMBL/GenBank/DDBJ whole genome shotgun (WGS) entry which is preliminary data.</text>
</comment>
<protein>
    <submittedName>
        <fullName evidence="1">Uncharacterized protein</fullName>
    </submittedName>
</protein>
<proteinExistence type="predicted"/>
<dbReference type="AlphaFoldDB" id="A0A4Z1KGH9"/>
<reference evidence="1 2" key="1">
    <citation type="submission" date="2017-12" db="EMBL/GenBank/DDBJ databases">
        <title>Comparative genomics of Botrytis spp.</title>
        <authorList>
            <person name="Valero-Jimenez C.A."/>
            <person name="Tapia P."/>
            <person name="Veloso J."/>
            <person name="Silva-Moreno E."/>
            <person name="Staats M."/>
            <person name="Valdes J.H."/>
            <person name="Van Kan J.A.L."/>
        </authorList>
    </citation>
    <scope>NUCLEOTIDE SEQUENCE [LARGE SCALE GENOMIC DNA]</scope>
    <source>
        <strain evidence="1 2">MUCL3349</strain>
    </source>
</reference>
<evidence type="ECO:0000313" key="2">
    <source>
        <dbReference type="Proteomes" id="UP000297280"/>
    </source>
</evidence>
<keyword evidence="2" id="KW-1185">Reference proteome</keyword>
<evidence type="ECO:0000313" key="1">
    <source>
        <dbReference type="EMBL" id="TGO84648.1"/>
    </source>
</evidence>
<name>A0A4Z1KGH9_9HELO</name>
<dbReference type="EMBL" id="PQXO01000480">
    <property type="protein sequence ID" value="TGO84648.1"/>
    <property type="molecule type" value="Genomic_DNA"/>
</dbReference>
<organism evidence="1 2">
    <name type="scientific">Botrytis porri</name>
    <dbReference type="NCBI Taxonomy" id="87229"/>
    <lineage>
        <taxon>Eukaryota</taxon>
        <taxon>Fungi</taxon>
        <taxon>Dikarya</taxon>
        <taxon>Ascomycota</taxon>
        <taxon>Pezizomycotina</taxon>
        <taxon>Leotiomycetes</taxon>
        <taxon>Helotiales</taxon>
        <taxon>Sclerotiniaceae</taxon>
        <taxon>Botrytis</taxon>
    </lineage>
</organism>
<dbReference type="Proteomes" id="UP000297280">
    <property type="component" value="Unassembled WGS sequence"/>
</dbReference>
<sequence>MSALSTFAVSILSVIRSHSMANDISSLSLQQQEGWNKQVANSYLETPGHHLITAPRFTSSLQTNQYLEKHVIMVIIPEGDFSMIISHRCHGAKWSGVRAGVRDYDVNHVIGMRREMNGVMDEERKEREEKSEE</sequence>
<accession>A0A4Z1KGH9</accession>
<gene>
    <name evidence="1" type="ORF">BPOR_0481g00030</name>
</gene>